<dbReference type="Pfam" id="PF01547">
    <property type="entry name" value="SBP_bac_1"/>
    <property type="match status" value="1"/>
</dbReference>
<dbReference type="Gene3D" id="3.40.190.10">
    <property type="entry name" value="Periplasmic binding protein-like II"/>
    <property type="match status" value="2"/>
</dbReference>
<dbReference type="AlphaFoldDB" id="A0A229ULY0"/>
<reference evidence="7 8" key="1">
    <citation type="submission" date="2017-07" db="EMBL/GenBank/DDBJ databases">
        <title>Genome sequencing and assembly of Paenibacillus rigui.</title>
        <authorList>
            <person name="Mayilraj S."/>
        </authorList>
    </citation>
    <scope>NUCLEOTIDE SEQUENCE [LARGE SCALE GENOMIC DNA]</scope>
    <source>
        <strain evidence="7 8">JCM 16352</strain>
    </source>
</reference>
<organism evidence="7 8">
    <name type="scientific">Paenibacillus rigui</name>
    <dbReference type="NCBI Taxonomy" id="554312"/>
    <lineage>
        <taxon>Bacteria</taxon>
        <taxon>Bacillati</taxon>
        <taxon>Bacillota</taxon>
        <taxon>Bacilli</taxon>
        <taxon>Bacillales</taxon>
        <taxon>Paenibacillaceae</taxon>
        <taxon>Paenibacillus</taxon>
    </lineage>
</organism>
<keyword evidence="8" id="KW-1185">Reference proteome</keyword>
<dbReference type="PROSITE" id="PS51257">
    <property type="entry name" value="PROKAR_LIPOPROTEIN"/>
    <property type="match status" value="1"/>
</dbReference>
<dbReference type="RefSeq" id="WP_094016683.1">
    <property type="nucleotide sequence ID" value="NZ_NMQW01000030.1"/>
</dbReference>
<gene>
    <name evidence="7" type="ORF">CF651_20195</name>
</gene>
<dbReference type="PANTHER" id="PTHR43649:SF33">
    <property type="entry name" value="POLYGALACTURONAN_RHAMNOGALACTURONAN-BINDING PROTEIN YTCQ"/>
    <property type="match status" value="1"/>
</dbReference>
<dbReference type="PANTHER" id="PTHR43649">
    <property type="entry name" value="ARABINOSE-BINDING PROTEIN-RELATED"/>
    <property type="match status" value="1"/>
</dbReference>
<comment type="caution">
    <text evidence="7">The sequence shown here is derived from an EMBL/GenBank/DDBJ whole genome shotgun (WGS) entry which is preliminary data.</text>
</comment>
<dbReference type="InterPro" id="IPR006059">
    <property type="entry name" value="SBP"/>
</dbReference>
<evidence type="ECO:0000256" key="4">
    <source>
        <dbReference type="ARBA" id="ARBA00023139"/>
    </source>
</evidence>
<feature type="region of interest" description="Disordered" evidence="6">
    <location>
        <begin position="22"/>
        <end position="43"/>
    </location>
</feature>
<dbReference type="OrthoDB" id="2643783at2"/>
<evidence type="ECO:0000256" key="6">
    <source>
        <dbReference type="SAM" id="MobiDB-lite"/>
    </source>
</evidence>
<keyword evidence="3" id="KW-0472">Membrane</keyword>
<evidence type="ECO:0000256" key="3">
    <source>
        <dbReference type="ARBA" id="ARBA00023136"/>
    </source>
</evidence>
<proteinExistence type="predicted"/>
<accession>A0A229ULY0</accession>
<evidence type="ECO:0000313" key="8">
    <source>
        <dbReference type="Proteomes" id="UP000215509"/>
    </source>
</evidence>
<dbReference type="SUPFAM" id="SSF53850">
    <property type="entry name" value="Periplasmic binding protein-like II"/>
    <property type="match status" value="1"/>
</dbReference>
<evidence type="ECO:0000256" key="1">
    <source>
        <dbReference type="ARBA" id="ARBA00022475"/>
    </source>
</evidence>
<evidence type="ECO:0000313" key="7">
    <source>
        <dbReference type="EMBL" id="OXM84477.1"/>
    </source>
</evidence>
<keyword evidence="2" id="KW-0732">Signal</keyword>
<evidence type="ECO:0000256" key="5">
    <source>
        <dbReference type="ARBA" id="ARBA00023288"/>
    </source>
</evidence>
<keyword evidence="1" id="KW-1003">Cell membrane</keyword>
<dbReference type="InterPro" id="IPR050490">
    <property type="entry name" value="Bact_solute-bd_prot1"/>
</dbReference>
<dbReference type="Proteomes" id="UP000215509">
    <property type="component" value="Unassembled WGS sequence"/>
</dbReference>
<keyword evidence="4" id="KW-0564">Palmitate</keyword>
<sequence length="506" mass="55848">MKTKQWNAAVVASVLLAGSLTGCSSTSQEPGKASGDAQGQGDNTPLAVTMVLPQVGDIPAKGNAVEKAIESYTNSKLDIQWVPSSAYEEKINVMITAGELPKIMKLNYVPTIVASMQAGQFWEVGPYLKEFKNLAAQDPQYYENVKVEGKLYGIPLYRDMGRATYNYRKDWFDQLGLKLPKTIEDWYSVQKTVVMNDPDKNGKNDTYGFLLDKKYLEGNSSLLTRLAVSMGGVNRWGIVDGKMTPEFMTKPYLDVMNLFRRLYEEKLINPDFAAIGGEENGKLFDSGRVGLGNSVAGAAKSQQDRLTATTPNGIVDNAPFEGPQGIRLAAEPGNNGLLAIPKSSVKTEAELKKLLGFLDKLMDEPMSTLQMRGIEGTHYVKADGGKTEFKDFTAFQREVKPYRDNLLNIEGYNVLPLKDTPLGEKGTRLARENLKYAIPNVALTLSSATYADRGKELEQMIFDAITKYIMGKIDAAGWEAEVGKWRKAGGDQIIKEYEASYAKLKK</sequence>
<evidence type="ECO:0000256" key="2">
    <source>
        <dbReference type="ARBA" id="ARBA00022729"/>
    </source>
</evidence>
<name>A0A229ULY0_9BACL</name>
<keyword evidence="5" id="KW-0449">Lipoprotein</keyword>
<dbReference type="EMBL" id="NMQW01000030">
    <property type="protein sequence ID" value="OXM84477.1"/>
    <property type="molecule type" value="Genomic_DNA"/>
</dbReference>
<protein>
    <submittedName>
        <fullName evidence="7">ABC transporter substrate-binding protein</fullName>
    </submittedName>
</protein>